<keyword evidence="3" id="KW-1185">Reference proteome</keyword>
<feature type="region of interest" description="Disordered" evidence="1">
    <location>
        <begin position="1"/>
        <end position="109"/>
    </location>
</feature>
<organism evidence="2 3">
    <name type="scientific">Nannochloropsis gaditana</name>
    <dbReference type="NCBI Taxonomy" id="72520"/>
    <lineage>
        <taxon>Eukaryota</taxon>
        <taxon>Sar</taxon>
        <taxon>Stramenopiles</taxon>
        <taxon>Ochrophyta</taxon>
        <taxon>Eustigmatophyceae</taxon>
        <taxon>Eustigmatales</taxon>
        <taxon>Monodopsidaceae</taxon>
        <taxon>Nannochloropsis</taxon>
    </lineage>
</organism>
<feature type="compositionally biased region" description="Polar residues" evidence="1">
    <location>
        <begin position="96"/>
        <end position="109"/>
    </location>
</feature>
<dbReference type="EMBL" id="AZIL01001698">
    <property type="protein sequence ID" value="EWM23271.1"/>
    <property type="molecule type" value="Genomic_DNA"/>
</dbReference>
<dbReference type="Proteomes" id="UP000019335">
    <property type="component" value="Chromosome 17"/>
</dbReference>
<protein>
    <submittedName>
        <fullName evidence="2">Uncharacterized protein</fullName>
    </submittedName>
</protein>
<feature type="non-terminal residue" evidence="2">
    <location>
        <position position="1"/>
    </location>
</feature>
<gene>
    <name evidence="2" type="ORF">Naga_101654g1</name>
</gene>
<sequence length="109" mass="10867">PHPPSLFTFADSPSFPPPSRLPSPGHGPSASAPPHPLSLGGFRLRLAVSGGDVGLPHRPAWSRRQGPSGGGKPVSKRSGKGGCGQSGDGSLASAPTAVNSKAQNAISNM</sequence>
<evidence type="ECO:0000256" key="1">
    <source>
        <dbReference type="SAM" id="MobiDB-lite"/>
    </source>
</evidence>
<comment type="caution">
    <text evidence="2">The sequence shown here is derived from an EMBL/GenBank/DDBJ whole genome shotgun (WGS) entry which is preliminary data.</text>
</comment>
<proteinExistence type="predicted"/>
<dbReference type="AlphaFoldDB" id="W7TRU2"/>
<accession>W7TRU2</accession>
<reference evidence="2 3" key="1">
    <citation type="journal article" date="2014" name="Mol. Plant">
        <title>Chromosome Scale Genome Assembly and Transcriptome Profiling of Nannochloropsis gaditana in Nitrogen Depletion.</title>
        <authorList>
            <person name="Corteggiani Carpinelli E."/>
            <person name="Telatin A."/>
            <person name="Vitulo N."/>
            <person name="Forcato C."/>
            <person name="D'Angelo M."/>
            <person name="Schiavon R."/>
            <person name="Vezzi A."/>
            <person name="Giacometti G.M."/>
            <person name="Morosinotto T."/>
            <person name="Valle G."/>
        </authorList>
    </citation>
    <scope>NUCLEOTIDE SEQUENCE [LARGE SCALE GENOMIC DNA]</scope>
    <source>
        <strain evidence="2 3">B-31</strain>
    </source>
</reference>
<name>W7TRU2_9STRA</name>
<evidence type="ECO:0000313" key="3">
    <source>
        <dbReference type="Proteomes" id="UP000019335"/>
    </source>
</evidence>
<evidence type="ECO:0000313" key="2">
    <source>
        <dbReference type="EMBL" id="EWM23271.1"/>
    </source>
</evidence>